<evidence type="ECO:0000313" key="2">
    <source>
        <dbReference type="Proteomes" id="UP000494206"/>
    </source>
</evidence>
<proteinExistence type="predicted"/>
<name>A0A8S1F295_9PELO</name>
<gene>
    <name evidence="1" type="ORF">CBOVIS_LOCUS11636</name>
</gene>
<evidence type="ECO:0000313" key="1">
    <source>
        <dbReference type="EMBL" id="CAB3410072.1"/>
    </source>
</evidence>
<protein>
    <submittedName>
        <fullName evidence="1">Uncharacterized protein</fullName>
    </submittedName>
</protein>
<reference evidence="1 2" key="1">
    <citation type="submission" date="2020-04" db="EMBL/GenBank/DDBJ databases">
        <authorList>
            <person name="Laetsch R D."/>
            <person name="Stevens L."/>
            <person name="Kumar S."/>
            <person name="Blaxter L. M."/>
        </authorList>
    </citation>
    <scope>NUCLEOTIDE SEQUENCE [LARGE SCALE GENOMIC DNA]</scope>
</reference>
<keyword evidence="2" id="KW-1185">Reference proteome</keyword>
<dbReference type="EMBL" id="CADEPM010000009">
    <property type="protein sequence ID" value="CAB3410072.1"/>
    <property type="molecule type" value="Genomic_DNA"/>
</dbReference>
<organism evidence="1 2">
    <name type="scientific">Caenorhabditis bovis</name>
    <dbReference type="NCBI Taxonomy" id="2654633"/>
    <lineage>
        <taxon>Eukaryota</taxon>
        <taxon>Metazoa</taxon>
        <taxon>Ecdysozoa</taxon>
        <taxon>Nematoda</taxon>
        <taxon>Chromadorea</taxon>
        <taxon>Rhabditida</taxon>
        <taxon>Rhabditina</taxon>
        <taxon>Rhabditomorpha</taxon>
        <taxon>Rhabditoidea</taxon>
        <taxon>Rhabditidae</taxon>
        <taxon>Peloderinae</taxon>
        <taxon>Caenorhabditis</taxon>
    </lineage>
</organism>
<dbReference type="Proteomes" id="UP000494206">
    <property type="component" value="Unassembled WGS sequence"/>
</dbReference>
<accession>A0A8S1F295</accession>
<comment type="caution">
    <text evidence="1">The sequence shown here is derived from an EMBL/GenBank/DDBJ whole genome shotgun (WGS) entry which is preliminary data.</text>
</comment>
<dbReference type="AlphaFoldDB" id="A0A8S1F295"/>
<sequence>MICGPYDFETMLKMKNFLPKCRIYDCNMKPVSFDDNDATKFNLTNLDVTINMNNETRVTNTSMFFNDTTISDNEHSMITCEVKPLENFNQMISNFVERQPLINSKRRYPDFFVPFSEAWKPMFPLLMDNHCQKITKDLILHLEKLSPRTVNSYFEHLNIKTRPCKICNVRPEDQFAMFLHMLSDQHTLMALKCGGSFSAIDYNVAQKMIYDMEKIEENRRSAPISLNFKNEYASGRFLFDEVDTSTAIASLKNGIRLKNKYPMMTRPLNGYDDAMTAEEIETMLLLRQVINVFDEVPRKYRESPIGPVQTLRCDYCEESIHVTYMNSVWDHLKSEKHIKCVIEYGIDRSEAEYWISFCNNLCSKDGVCITKNGVRQFMTILDIKCSFALFRNHNRDNIPQELLLNEMEASSATMDLRRMSYRANWHSIFAENTDPPIGLLNYCEHCSEDLEGLGDVVSHFQSNKHWMNLVFDA</sequence>